<feature type="non-terminal residue" evidence="16">
    <location>
        <position position="194"/>
    </location>
</feature>
<organism evidence="16 17">
    <name type="scientific">Rotaria sordida</name>
    <dbReference type="NCBI Taxonomy" id="392033"/>
    <lineage>
        <taxon>Eukaryota</taxon>
        <taxon>Metazoa</taxon>
        <taxon>Spiralia</taxon>
        <taxon>Gnathifera</taxon>
        <taxon>Rotifera</taxon>
        <taxon>Eurotatoria</taxon>
        <taxon>Bdelloidea</taxon>
        <taxon>Philodinida</taxon>
        <taxon>Philodinidae</taxon>
        <taxon>Rotaria</taxon>
    </lineage>
</organism>
<feature type="chain" id="PRO_5032997437" description="Bis(monoacylglycero)phosphate synthase CLN5" evidence="15">
    <location>
        <begin position="20"/>
        <end position="194"/>
    </location>
</feature>
<accession>A0A819I0B9</accession>
<sequence>MMIIQYLFIAFLSFITVYGTQWPVPYERVTSRPTNNPYCQAGLITFCPTGKTEDAMIYAEDDDDIIEIFALKKPVWSFKFGDLMAKFKVMHDALGFRSQKTGLNWTMEWYELDQLFNCTFPHVLRDDSFIWCNQGALCVYEGIVDSLWNGTSDLSMLKKVGQTSGKNYNAWASWAVNDNNTGVYYETWSVYSDN</sequence>
<feature type="signal peptide" evidence="15">
    <location>
        <begin position="1"/>
        <end position="19"/>
    </location>
</feature>
<dbReference type="Proteomes" id="UP000663874">
    <property type="component" value="Unassembled WGS sequence"/>
</dbReference>
<evidence type="ECO:0000256" key="9">
    <source>
        <dbReference type="ARBA" id="ARBA00047409"/>
    </source>
</evidence>
<evidence type="ECO:0000256" key="1">
    <source>
        <dbReference type="ARBA" id="ARBA00007028"/>
    </source>
</evidence>
<evidence type="ECO:0000256" key="3">
    <source>
        <dbReference type="ARBA" id="ARBA00044494"/>
    </source>
</evidence>
<evidence type="ECO:0000256" key="8">
    <source>
        <dbReference type="ARBA" id="ARBA00045492"/>
    </source>
</evidence>
<evidence type="ECO:0000256" key="13">
    <source>
        <dbReference type="ARBA" id="ARBA00051553"/>
    </source>
</evidence>
<evidence type="ECO:0000256" key="15">
    <source>
        <dbReference type="SAM" id="SignalP"/>
    </source>
</evidence>
<dbReference type="GO" id="GO:0008474">
    <property type="term" value="F:palmitoyl-(protein) hydrolase activity"/>
    <property type="evidence" value="ECO:0007669"/>
    <property type="project" value="UniProtKB-EC"/>
</dbReference>
<comment type="catalytic activity">
    <reaction evidence="14">
        <text>2 1-octadecanoyl-sn-glycero-3-phospho-(1'-sn-glycerol) = 1-octadecanoyl-sn-glycero-3-phospho-(3'-octadecanoyl-1'-sn-glycerol) + sn-glycero-3-phospho-(1'-sn-glycerol)</text>
        <dbReference type="Rhea" id="RHEA:77603"/>
        <dbReference type="ChEBI" id="CHEBI:64717"/>
        <dbReference type="ChEBI" id="CHEBI:72827"/>
        <dbReference type="ChEBI" id="CHEBI:232638"/>
    </reaction>
    <physiologicalReaction direction="left-to-right" evidence="14">
        <dbReference type="Rhea" id="RHEA:77604"/>
    </physiologicalReaction>
</comment>
<evidence type="ECO:0000256" key="2">
    <source>
        <dbReference type="ARBA" id="ARBA00023180"/>
    </source>
</evidence>
<keyword evidence="15" id="KW-0732">Signal</keyword>
<proteinExistence type="inferred from homology"/>
<comment type="catalytic activity">
    <reaction evidence="13">
        <text>2 1-acyl-sn-glycero-3-phospho-(1'-sn-glycerol) = 1-acyl-sn-glycero-3-phospho-(3'-acyl-sn-1'-glycerol) + sn-glycero-3-phospho-(1'-sn-glycerol)</text>
        <dbReference type="Rhea" id="RHEA:77619"/>
        <dbReference type="ChEBI" id="CHEBI:64717"/>
        <dbReference type="ChEBI" id="CHEBI:64840"/>
        <dbReference type="ChEBI" id="CHEBI:232628"/>
    </reaction>
    <physiologicalReaction direction="left-to-right" evidence="13">
        <dbReference type="Rhea" id="RHEA:77620"/>
    </physiologicalReaction>
</comment>
<protein>
    <recommendedName>
        <fullName evidence="4">Bis(monoacylglycero)phosphate synthase CLN5</fullName>
    </recommendedName>
    <alternativeName>
        <fullName evidence="5">Ceroid-lipofuscinosis neuronal protein 5</fullName>
    </alternativeName>
    <alternativeName>
        <fullName evidence="7">Palmitoyl protein thioesterase CLN5</fullName>
    </alternativeName>
    <alternativeName>
        <fullName evidence="6">S-depalmitoylase CLN5</fullName>
    </alternativeName>
</protein>
<evidence type="ECO:0000256" key="7">
    <source>
        <dbReference type="ARBA" id="ARBA00044557"/>
    </source>
</evidence>
<gene>
    <name evidence="16" type="ORF">FNK824_LOCUS20847</name>
</gene>
<evidence type="ECO:0000256" key="11">
    <source>
        <dbReference type="ARBA" id="ARBA00051022"/>
    </source>
</evidence>
<comment type="function">
    <text evidence="8">Catalyzes the synthesis of bis(monoacylglycero)phosphate (BMP) via transacylation of 2 molecules of lysophosphatidylglycerol (LPG). BMP also known as lysobisphosphatidic acid plays a key role in the formation of intraluminal vesicles and in maintaining intracellular cholesterol homeostasis. Can use only LPG as the exclusive lysophospholipid acyl donor for base exchange and displays BMP synthase activity towards various LPGs (LPG 14:0, LPG 16:0, LPG 18:0, LPG 18:1) with a higher preference for longer chain lengths. Plays a role in influencing the retrograde trafficking of lysosomal sorting receptors SORT1 and IGF2R from the endosomes to the trans-Golgi network by controlling the recruitment of retromer complex to the endosomal membrane. Regulates the localization and activation of RAB7A which is required to recruit the retromer complex to the endosomal membrane.</text>
</comment>
<dbReference type="PANTHER" id="PTHR15380:SF2">
    <property type="entry name" value="CEROID-LIPOFUSCINOSIS NEURONAL PROTEIN 5"/>
    <property type="match status" value="1"/>
</dbReference>
<dbReference type="Pfam" id="PF15014">
    <property type="entry name" value="CLN5"/>
    <property type="match status" value="1"/>
</dbReference>
<dbReference type="GO" id="GO:0016798">
    <property type="term" value="F:hydrolase activity, acting on glycosyl bonds"/>
    <property type="evidence" value="ECO:0007669"/>
    <property type="project" value="TreeGrafter"/>
</dbReference>
<dbReference type="AlphaFoldDB" id="A0A819I0B9"/>
<comment type="catalytic activity">
    <reaction evidence="9">
        <text>S-hexadecanoyl-L-cysteinyl-[protein] + H2O = L-cysteinyl-[protein] + hexadecanoate + H(+)</text>
        <dbReference type="Rhea" id="RHEA:19233"/>
        <dbReference type="Rhea" id="RHEA-COMP:10131"/>
        <dbReference type="Rhea" id="RHEA-COMP:11032"/>
        <dbReference type="ChEBI" id="CHEBI:7896"/>
        <dbReference type="ChEBI" id="CHEBI:15377"/>
        <dbReference type="ChEBI" id="CHEBI:15378"/>
        <dbReference type="ChEBI" id="CHEBI:29950"/>
        <dbReference type="ChEBI" id="CHEBI:74151"/>
        <dbReference type="EC" id="3.1.2.22"/>
    </reaction>
    <physiologicalReaction direction="left-to-right" evidence="9">
        <dbReference type="Rhea" id="RHEA:19234"/>
    </physiologicalReaction>
</comment>
<comment type="catalytic activity">
    <reaction evidence="12">
        <text>2 1-hexadecanoyl-sn-glycero-3-phospho-(1'-sn-glycerol) = 1-hexadecanoyl-sn-glycero-3-phospho-(3'-hexadecanoyl-1'-sn-glycerol) + sn-glycero-3-phospho-(1'-sn-glycerol)</text>
        <dbReference type="Rhea" id="RHEA:77607"/>
        <dbReference type="ChEBI" id="CHEBI:64717"/>
        <dbReference type="ChEBI" id="CHEBI:75158"/>
        <dbReference type="ChEBI" id="CHEBI:232639"/>
    </reaction>
    <physiologicalReaction direction="left-to-right" evidence="12">
        <dbReference type="Rhea" id="RHEA:77608"/>
    </physiologicalReaction>
</comment>
<evidence type="ECO:0000256" key="14">
    <source>
        <dbReference type="ARBA" id="ARBA00051789"/>
    </source>
</evidence>
<dbReference type="InterPro" id="IPR026138">
    <property type="entry name" value="CLN5"/>
</dbReference>
<evidence type="ECO:0000256" key="5">
    <source>
        <dbReference type="ARBA" id="ARBA00044547"/>
    </source>
</evidence>
<dbReference type="EMBL" id="CAJOBE010003899">
    <property type="protein sequence ID" value="CAF3906229.1"/>
    <property type="molecule type" value="Genomic_DNA"/>
</dbReference>
<evidence type="ECO:0000256" key="4">
    <source>
        <dbReference type="ARBA" id="ARBA00044532"/>
    </source>
</evidence>
<comment type="catalytic activity">
    <reaction evidence="10">
        <text>2 1-tetradecanoyl-sn-glycero-3-phospho-(1'-sn-glycerol) = 1-tetradecanoyl-sn-glycero-3-phospho-(3'-tetradecanoyl-1'-sn-glycerol) + sn-glycero-3-phospho-(1'-sn-glycerol)</text>
        <dbReference type="Rhea" id="RHEA:77611"/>
        <dbReference type="ChEBI" id="CHEBI:64717"/>
        <dbReference type="ChEBI" id="CHEBI:72826"/>
        <dbReference type="ChEBI" id="CHEBI:232640"/>
    </reaction>
    <physiologicalReaction direction="left-to-right" evidence="10">
        <dbReference type="Rhea" id="RHEA:77612"/>
    </physiologicalReaction>
</comment>
<dbReference type="GO" id="GO:0005765">
    <property type="term" value="C:lysosomal membrane"/>
    <property type="evidence" value="ECO:0007669"/>
    <property type="project" value="TreeGrafter"/>
</dbReference>
<dbReference type="PANTHER" id="PTHR15380">
    <property type="entry name" value="CEROID-LIPOFUSCINOSIS, NEURONAL 5"/>
    <property type="match status" value="1"/>
</dbReference>
<dbReference type="GO" id="GO:0007040">
    <property type="term" value="P:lysosome organization"/>
    <property type="evidence" value="ECO:0007669"/>
    <property type="project" value="TreeGrafter"/>
</dbReference>
<evidence type="ECO:0000256" key="10">
    <source>
        <dbReference type="ARBA" id="ARBA00050455"/>
    </source>
</evidence>
<comment type="caution">
    <text evidence="16">The sequence shown here is derived from an EMBL/GenBank/DDBJ whole genome shotgun (WGS) entry which is preliminary data.</text>
</comment>
<comment type="function">
    <text evidence="3">Exhibits palmitoyl protein thioesterase (S-depalmitoylation) activity in vitro and most likely plays a role in protein S-depalmitoylation.</text>
</comment>
<evidence type="ECO:0000313" key="16">
    <source>
        <dbReference type="EMBL" id="CAF3906229.1"/>
    </source>
</evidence>
<name>A0A819I0B9_9BILA</name>
<keyword evidence="2" id="KW-0325">Glycoprotein</keyword>
<evidence type="ECO:0000313" key="17">
    <source>
        <dbReference type="Proteomes" id="UP000663874"/>
    </source>
</evidence>
<comment type="similarity">
    <text evidence="1">Belongs to the CLN5 family.</text>
</comment>
<comment type="catalytic activity">
    <reaction evidence="11">
        <text>2 1-(9Z-octadecenoyl)-sn-glycero-3-phospho-(1'-sn-glycerol) = 1-(9Z-octadecenoyl)-sn-glycero-3-phospho-(3'-(9Z-octadecenoyl)-1'-sn-glycerol) + sn-glycero-3-phospho-(1'-sn-glycerol)</text>
        <dbReference type="Rhea" id="RHEA:77599"/>
        <dbReference type="ChEBI" id="CHEBI:64717"/>
        <dbReference type="ChEBI" id="CHEBI:72828"/>
        <dbReference type="ChEBI" id="CHEBI:232637"/>
    </reaction>
    <physiologicalReaction direction="left-to-right" evidence="11">
        <dbReference type="Rhea" id="RHEA:77600"/>
    </physiologicalReaction>
</comment>
<evidence type="ECO:0000256" key="12">
    <source>
        <dbReference type="ARBA" id="ARBA00051183"/>
    </source>
</evidence>
<reference evidence="16" key="1">
    <citation type="submission" date="2021-02" db="EMBL/GenBank/DDBJ databases">
        <authorList>
            <person name="Nowell W R."/>
        </authorList>
    </citation>
    <scope>NUCLEOTIDE SEQUENCE</scope>
</reference>
<evidence type="ECO:0000256" key="6">
    <source>
        <dbReference type="ARBA" id="ARBA00044556"/>
    </source>
</evidence>